<organism evidence="1 2">
    <name type="scientific">Rhizobium deserti</name>
    <dbReference type="NCBI Taxonomy" id="2547961"/>
    <lineage>
        <taxon>Bacteria</taxon>
        <taxon>Pseudomonadati</taxon>
        <taxon>Pseudomonadota</taxon>
        <taxon>Alphaproteobacteria</taxon>
        <taxon>Hyphomicrobiales</taxon>
        <taxon>Rhizobiaceae</taxon>
        <taxon>Rhizobium/Agrobacterium group</taxon>
        <taxon>Rhizobium</taxon>
    </lineage>
</organism>
<keyword evidence="2" id="KW-1185">Reference proteome</keyword>
<dbReference type="Proteomes" id="UP000295238">
    <property type="component" value="Unassembled WGS sequence"/>
</dbReference>
<dbReference type="RefSeq" id="WP_133316240.1">
    <property type="nucleotide sequence ID" value="NZ_SMTL01000002.1"/>
</dbReference>
<dbReference type="EMBL" id="SMTL01000002">
    <property type="protein sequence ID" value="TDK37471.1"/>
    <property type="molecule type" value="Genomic_DNA"/>
</dbReference>
<evidence type="ECO:0000313" key="2">
    <source>
        <dbReference type="Proteomes" id="UP000295238"/>
    </source>
</evidence>
<comment type="caution">
    <text evidence="1">The sequence shown here is derived from an EMBL/GenBank/DDBJ whole genome shotgun (WGS) entry which is preliminary data.</text>
</comment>
<proteinExistence type="predicted"/>
<accession>A0A4R5UKM5</accession>
<gene>
    <name evidence="1" type="ORF">E2F50_11505</name>
</gene>
<reference evidence="1 2" key="1">
    <citation type="submission" date="2019-03" db="EMBL/GenBank/DDBJ databases">
        <title>Rhizobium sp. nov., an bacterium isolated from biocrust in Mu Us Desert.</title>
        <authorList>
            <person name="Lixiong L."/>
        </authorList>
    </citation>
    <scope>NUCLEOTIDE SEQUENCE [LARGE SCALE GENOMIC DNA]</scope>
    <source>
        <strain evidence="1 2">SPY-1</strain>
    </source>
</reference>
<sequence>MPKKIAQVLAADDAVGSEELEAAIFYLSRKLQEAEFRNEPVPFLSYRNKVIFETTLKLRRAAKATEGV</sequence>
<dbReference type="AlphaFoldDB" id="A0A4R5UKM5"/>
<protein>
    <submittedName>
        <fullName evidence="1">Uncharacterized protein</fullName>
    </submittedName>
</protein>
<dbReference type="OrthoDB" id="8395118at2"/>
<evidence type="ECO:0000313" key="1">
    <source>
        <dbReference type="EMBL" id="TDK37471.1"/>
    </source>
</evidence>
<name>A0A4R5UKM5_9HYPH</name>